<dbReference type="InterPro" id="IPR000863">
    <property type="entry name" value="Sulfotransferase_dom"/>
</dbReference>
<dbReference type="InterPro" id="IPR027417">
    <property type="entry name" value="P-loop_NTPase"/>
</dbReference>
<dbReference type="PANTHER" id="PTHR11783">
    <property type="entry name" value="SULFOTRANSFERASE SULT"/>
    <property type="match status" value="1"/>
</dbReference>
<name>A0A7C9J8N7_9ACTN</name>
<protein>
    <recommendedName>
        <fullName evidence="3">Sulfotransferase domain-containing protein</fullName>
    </recommendedName>
</protein>
<accession>A0A7C9J8N7</accession>
<dbReference type="Gene3D" id="1.25.40.460">
    <property type="match status" value="1"/>
</dbReference>
<evidence type="ECO:0000313" key="4">
    <source>
        <dbReference type="EMBL" id="NAS26900.1"/>
    </source>
</evidence>
<sequence>MPLAWVASYPRSGNTWTRILLASYLRDAAISFTVAELGVLDEAVTDLIDVFEHGRALPLDRPGTLAVKTHFLPGADVHRPYRDAVGKVLYLIRDPRDVLHSAERFLRVGPGHREAFAHHFVAHRGARAWEKVGYGSWPASVLEWTSPDRLHRHFPGAEISVVRYEDLRRDPVTVLREMIVFLGFDDDPDAGRVERAVANSRLDVLRGVEKKDGTRGAPAEPFFGDGLTRRSLAGYGPDVEQAYARLLDGDAEFAGLARDHGYAS</sequence>
<proteinExistence type="inferred from homology"/>
<dbReference type="AlphaFoldDB" id="A0A7C9J8N7"/>
<keyword evidence="5" id="KW-1185">Reference proteome</keyword>
<dbReference type="GO" id="GO:0008146">
    <property type="term" value="F:sulfotransferase activity"/>
    <property type="evidence" value="ECO:0007669"/>
    <property type="project" value="InterPro"/>
</dbReference>
<dbReference type="RefSeq" id="WP_161483871.1">
    <property type="nucleotide sequence ID" value="NZ_WXEW01000012.1"/>
</dbReference>
<evidence type="ECO:0000256" key="1">
    <source>
        <dbReference type="ARBA" id="ARBA00005771"/>
    </source>
</evidence>
<dbReference type="Gene3D" id="3.40.50.300">
    <property type="entry name" value="P-loop containing nucleotide triphosphate hydrolases"/>
    <property type="match status" value="1"/>
</dbReference>
<comment type="caution">
    <text evidence="4">The sequence shown here is derived from an EMBL/GenBank/DDBJ whole genome shotgun (WGS) entry which is preliminary data.</text>
</comment>
<evidence type="ECO:0000259" key="3">
    <source>
        <dbReference type="Pfam" id="PF00685"/>
    </source>
</evidence>
<dbReference type="EMBL" id="WXEW01000012">
    <property type="protein sequence ID" value="NAS26900.1"/>
    <property type="molecule type" value="Genomic_DNA"/>
</dbReference>
<dbReference type="SUPFAM" id="SSF52540">
    <property type="entry name" value="P-loop containing nucleoside triphosphate hydrolases"/>
    <property type="match status" value="1"/>
</dbReference>
<evidence type="ECO:0000256" key="2">
    <source>
        <dbReference type="ARBA" id="ARBA00022679"/>
    </source>
</evidence>
<dbReference type="Proteomes" id="UP000479526">
    <property type="component" value="Unassembled WGS sequence"/>
</dbReference>
<reference evidence="4 5" key="1">
    <citation type="submission" date="2020-01" db="EMBL/GenBank/DDBJ databases">
        <title>Herbidospora sp. NEAU-GS84 nov., a novel actinomycete isolated from soil.</title>
        <authorList>
            <person name="Han L."/>
        </authorList>
    </citation>
    <scope>NUCLEOTIDE SEQUENCE [LARGE SCALE GENOMIC DNA]</scope>
    <source>
        <strain evidence="4 5">NEAU-GS84</strain>
    </source>
</reference>
<feature type="domain" description="Sulfotransferase" evidence="3">
    <location>
        <begin position="5"/>
        <end position="209"/>
    </location>
</feature>
<dbReference type="Pfam" id="PF00685">
    <property type="entry name" value="Sulfotransfer_1"/>
    <property type="match status" value="1"/>
</dbReference>
<gene>
    <name evidence="4" type="ORF">GT755_35185</name>
</gene>
<keyword evidence="2" id="KW-0808">Transferase</keyword>
<organism evidence="4 5">
    <name type="scientific">Herbidospora solisilvae</name>
    <dbReference type="NCBI Taxonomy" id="2696284"/>
    <lineage>
        <taxon>Bacteria</taxon>
        <taxon>Bacillati</taxon>
        <taxon>Actinomycetota</taxon>
        <taxon>Actinomycetes</taxon>
        <taxon>Streptosporangiales</taxon>
        <taxon>Streptosporangiaceae</taxon>
        <taxon>Herbidospora</taxon>
    </lineage>
</organism>
<evidence type="ECO:0000313" key="5">
    <source>
        <dbReference type="Proteomes" id="UP000479526"/>
    </source>
</evidence>
<comment type="similarity">
    <text evidence="1">Belongs to the sulfotransferase 1 family.</text>
</comment>